<proteinExistence type="predicted"/>
<evidence type="ECO:0000256" key="3">
    <source>
        <dbReference type="PROSITE-ProRule" id="PRU00023"/>
    </source>
</evidence>
<reference evidence="4" key="1">
    <citation type="submission" date="2015-07" db="EMBL/GenBank/DDBJ databases">
        <title>MeaNS - Measles Nucleotide Surveillance Program.</title>
        <authorList>
            <person name="Tran T."/>
            <person name="Druce J."/>
        </authorList>
    </citation>
    <scope>NUCLEOTIDE SEQUENCE</scope>
    <source>
        <strain evidence="4">UCB-OBI-ISO-001</strain>
        <tissue evidence="4">Gonad</tissue>
    </source>
</reference>
<dbReference type="STRING" id="37653.A0A0L8HX38"/>
<dbReference type="PROSITE" id="PS00141">
    <property type="entry name" value="ASP_PROTEASE"/>
    <property type="match status" value="1"/>
</dbReference>
<keyword evidence="2 3" id="KW-0040">ANK repeat</keyword>
<evidence type="ECO:0000256" key="2">
    <source>
        <dbReference type="ARBA" id="ARBA00023043"/>
    </source>
</evidence>
<dbReference type="InterPro" id="IPR036770">
    <property type="entry name" value="Ankyrin_rpt-contain_sf"/>
</dbReference>
<evidence type="ECO:0000313" key="4">
    <source>
        <dbReference type="EMBL" id="KOF93744.1"/>
    </source>
</evidence>
<gene>
    <name evidence="4" type="ORF">OCBIM_22003590mg</name>
</gene>
<dbReference type="PROSITE" id="PS50297">
    <property type="entry name" value="ANK_REP_REGION"/>
    <property type="match status" value="2"/>
</dbReference>
<dbReference type="Gene3D" id="1.25.40.20">
    <property type="entry name" value="Ankyrin repeat-containing domain"/>
    <property type="match status" value="1"/>
</dbReference>
<protein>
    <submittedName>
        <fullName evidence="4">Uncharacterized protein</fullName>
    </submittedName>
</protein>
<evidence type="ECO:0000256" key="1">
    <source>
        <dbReference type="ARBA" id="ARBA00022737"/>
    </source>
</evidence>
<feature type="non-terminal residue" evidence="4">
    <location>
        <position position="106"/>
    </location>
</feature>
<sequence>MDVHDIMNKIRNGNFQDVKRFIPKNPDKIDQTNLSGQTSLMVACEQGNIELINLLVDTGADLNMADRSHSTALHHAVWGRQLDALTTLITQGSDVNRKDINGYTPL</sequence>
<dbReference type="PROSITE" id="PS50088">
    <property type="entry name" value="ANK_REPEAT"/>
    <property type="match status" value="2"/>
</dbReference>
<feature type="repeat" description="ANK" evidence="3">
    <location>
        <begin position="35"/>
        <end position="67"/>
    </location>
</feature>
<dbReference type="SMART" id="SM00248">
    <property type="entry name" value="ANK"/>
    <property type="match status" value="2"/>
</dbReference>
<accession>A0A0L8HX38</accession>
<dbReference type="InterPro" id="IPR001969">
    <property type="entry name" value="Aspartic_peptidase_AS"/>
</dbReference>
<keyword evidence="1" id="KW-0677">Repeat</keyword>
<name>A0A0L8HX38_OCTBM</name>
<dbReference type="EMBL" id="KQ417094">
    <property type="protein sequence ID" value="KOF93744.1"/>
    <property type="molecule type" value="Genomic_DNA"/>
</dbReference>
<dbReference type="InterPro" id="IPR002110">
    <property type="entry name" value="Ankyrin_rpt"/>
</dbReference>
<dbReference type="OrthoDB" id="6159699at2759"/>
<dbReference type="GO" id="GO:0004190">
    <property type="term" value="F:aspartic-type endopeptidase activity"/>
    <property type="evidence" value="ECO:0007669"/>
    <property type="project" value="InterPro"/>
</dbReference>
<organism evidence="4">
    <name type="scientific">Octopus bimaculoides</name>
    <name type="common">California two-spotted octopus</name>
    <dbReference type="NCBI Taxonomy" id="37653"/>
    <lineage>
        <taxon>Eukaryota</taxon>
        <taxon>Metazoa</taxon>
        <taxon>Spiralia</taxon>
        <taxon>Lophotrochozoa</taxon>
        <taxon>Mollusca</taxon>
        <taxon>Cephalopoda</taxon>
        <taxon>Coleoidea</taxon>
        <taxon>Octopodiformes</taxon>
        <taxon>Octopoda</taxon>
        <taxon>Incirrata</taxon>
        <taxon>Octopodidae</taxon>
        <taxon>Octopus</taxon>
    </lineage>
</organism>
<dbReference type="GO" id="GO:0006508">
    <property type="term" value="P:proteolysis"/>
    <property type="evidence" value="ECO:0007669"/>
    <property type="project" value="InterPro"/>
</dbReference>
<feature type="repeat" description="ANK" evidence="3">
    <location>
        <begin position="68"/>
        <end position="100"/>
    </location>
</feature>
<dbReference type="SUPFAM" id="SSF48403">
    <property type="entry name" value="Ankyrin repeat"/>
    <property type="match status" value="1"/>
</dbReference>
<dbReference type="PANTHER" id="PTHR24171">
    <property type="entry name" value="ANKYRIN REPEAT DOMAIN-CONTAINING PROTEIN 39-RELATED"/>
    <property type="match status" value="1"/>
</dbReference>
<dbReference type="Pfam" id="PF12796">
    <property type="entry name" value="Ank_2"/>
    <property type="match status" value="1"/>
</dbReference>
<dbReference type="AlphaFoldDB" id="A0A0L8HX38"/>